<dbReference type="PANTHER" id="PTHR30204">
    <property type="entry name" value="REDOX-CYCLING DRUG-SENSING TRANSCRIPTIONAL ACTIVATOR SOXR"/>
    <property type="match status" value="1"/>
</dbReference>
<dbReference type="Proteomes" id="UP000828924">
    <property type="component" value="Chromosome"/>
</dbReference>
<dbReference type="SUPFAM" id="SSF46955">
    <property type="entry name" value="Putative DNA-binding domain"/>
    <property type="match status" value="1"/>
</dbReference>
<accession>A0ABY3WVE7</accession>
<name>A0ABY3WVE7_9ACTN</name>
<proteinExistence type="predicted"/>
<dbReference type="SMART" id="SM00422">
    <property type="entry name" value="HTH_MERR"/>
    <property type="match status" value="1"/>
</dbReference>
<dbReference type="InterPro" id="IPR000551">
    <property type="entry name" value="MerR-type_HTH_dom"/>
</dbReference>
<dbReference type="InterPro" id="IPR009061">
    <property type="entry name" value="DNA-bd_dom_put_sf"/>
</dbReference>
<sequence length="243" mass="27060">MITIGRLARYAGVSIKTIRVYHDKGLLPEPGRDASGYRRYGADDAIDLIKIRTLAEAGVPLARIRDLRSATDEEFQQALREIDDELAARIRGLQATRGRLRRLAAGQPAPLPTEVGAHLEDLAGWGFTPRWVDLQRDLWILVFATHPDRATTLFHDQATILTDPALRQLFLDYDRAHDLDPDDPGIDDLARRIAEAHRERYGPDEPPGPDAGSEIPALIQGTVNASSPAWQRLDTLIRAQLDV</sequence>
<keyword evidence="4" id="KW-1185">Reference proteome</keyword>
<dbReference type="InterPro" id="IPR047057">
    <property type="entry name" value="MerR_fam"/>
</dbReference>
<dbReference type="Pfam" id="PF00376">
    <property type="entry name" value="MerR"/>
    <property type="match status" value="1"/>
</dbReference>
<dbReference type="PROSITE" id="PS50937">
    <property type="entry name" value="HTH_MERR_2"/>
    <property type="match status" value="1"/>
</dbReference>
<evidence type="ECO:0000256" key="1">
    <source>
        <dbReference type="ARBA" id="ARBA00023125"/>
    </source>
</evidence>
<reference evidence="3 4" key="1">
    <citation type="submission" date="2021-03" db="EMBL/GenBank/DDBJ databases">
        <title>Complete genome of Streptomyces formicae strain 1H-GS9 (DSM 100524).</title>
        <authorList>
            <person name="Atanasov K.E."/>
            <person name="Altabella T."/>
            <person name="Ferrer A."/>
        </authorList>
    </citation>
    <scope>NUCLEOTIDE SEQUENCE [LARGE SCALE GENOMIC DNA]</scope>
    <source>
        <strain evidence="3 4">1H-GS9</strain>
    </source>
</reference>
<dbReference type="CDD" id="cd00592">
    <property type="entry name" value="HTH_MerR-like"/>
    <property type="match status" value="1"/>
</dbReference>
<gene>
    <name evidence="3" type="ORF">J4032_20450</name>
</gene>
<feature type="domain" description="HTH merR-type" evidence="2">
    <location>
        <begin position="1"/>
        <end position="70"/>
    </location>
</feature>
<organism evidence="3 4">
    <name type="scientific">Streptomyces formicae</name>
    <dbReference type="NCBI Taxonomy" id="1616117"/>
    <lineage>
        <taxon>Bacteria</taxon>
        <taxon>Bacillati</taxon>
        <taxon>Actinomycetota</taxon>
        <taxon>Actinomycetes</taxon>
        <taxon>Kitasatosporales</taxon>
        <taxon>Streptomycetaceae</taxon>
        <taxon>Streptomyces</taxon>
    </lineage>
</organism>
<evidence type="ECO:0000313" key="3">
    <source>
        <dbReference type="EMBL" id="UNM16624.1"/>
    </source>
</evidence>
<dbReference type="Gene3D" id="1.10.1660.10">
    <property type="match status" value="1"/>
</dbReference>
<keyword evidence="1" id="KW-0238">DNA-binding</keyword>
<dbReference type="EMBL" id="CP071872">
    <property type="protein sequence ID" value="UNM16624.1"/>
    <property type="molecule type" value="Genomic_DNA"/>
</dbReference>
<dbReference type="PANTHER" id="PTHR30204:SF93">
    <property type="entry name" value="HTH MERR-TYPE DOMAIN-CONTAINING PROTEIN"/>
    <property type="match status" value="1"/>
</dbReference>
<evidence type="ECO:0000259" key="2">
    <source>
        <dbReference type="PROSITE" id="PS50937"/>
    </source>
</evidence>
<protein>
    <submittedName>
        <fullName evidence="3">MerR family transcriptional regulator</fullName>
    </submittedName>
</protein>
<dbReference type="PRINTS" id="PR00040">
    <property type="entry name" value="HTHMERR"/>
</dbReference>
<evidence type="ECO:0000313" key="4">
    <source>
        <dbReference type="Proteomes" id="UP000828924"/>
    </source>
</evidence>